<reference evidence="2 3" key="2">
    <citation type="journal article" date="2019" name="G3 (Bethesda)">
        <title>Hybrid Assembly of the Genome of the Entomopathogenic Nematode Steinernema carpocapsae Identifies the X-Chromosome.</title>
        <authorList>
            <person name="Serra L."/>
            <person name="Macchietto M."/>
            <person name="Macias-Munoz A."/>
            <person name="McGill C.J."/>
            <person name="Rodriguez I.M."/>
            <person name="Rodriguez B."/>
            <person name="Murad R."/>
            <person name="Mortazavi A."/>
        </authorList>
    </citation>
    <scope>NUCLEOTIDE SEQUENCE [LARGE SCALE GENOMIC DNA]</scope>
    <source>
        <strain evidence="2 3">ALL</strain>
    </source>
</reference>
<keyword evidence="1" id="KW-0732">Signal</keyword>
<evidence type="ECO:0000313" key="3">
    <source>
        <dbReference type="Proteomes" id="UP000298663"/>
    </source>
</evidence>
<proteinExistence type="predicted"/>
<feature type="chain" id="PRO_5020860152" description="Secreted protein" evidence="1">
    <location>
        <begin position="24"/>
        <end position="93"/>
    </location>
</feature>
<feature type="signal peptide" evidence="1">
    <location>
        <begin position="1"/>
        <end position="23"/>
    </location>
</feature>
<reference evidence="2 3" key="1">
    <citation type="journal article" date="2015" name="Genome Biol.">
        <title>Comparative genomics of Steinernema reveals deeply conserved gene regulatory networks.</title>
        <authorList>
            <person name="Dillman A.R."/>
            <person name="Macchietto M."/>
            <person name="Porter C.F."/>
            <person name="Rogers A."/>
            <person name="Williams B."/>
            <person name="Antoshechkin I."/>
            <person name="Lee M.M."/>
            <person name="Goodwin Z."/>
            <person name="Lu X."/>
            <person name="Lewis E.E."/>
            <person name="Goodrich-Blair H."/>
            <person name="Stock S.P."/>
            <person name="Adams B.J."/>
            <person name="Sternberg P.W."/>
            <person name="Mortazavi A."/>
        </authorList>
    </citation>
    <scope>NUCLEOTIDE SEQUENCE [LARGE SCALE GENOMIC DNA]</scope>
    <source>
        <strain evidence="2 3">ALL</strain>
    </source>
</reference>
<sequence>MRYTTSLLLLFVFRSFFFFDCRLVNSPFGVEWLFIGGNRIARITPKIPANRSTVSEGSAFSSSAVTIVSAALPCDWAATCKLVVCIRRLGRPP</sequence>
<gene>
    <name evidence="2" type="ORF">L596_008561</name>
</gene>
<dbReference type="Proteomes" id="UP000298663">
    <property type="component" value="Unassembled WGS sequence"/>
</dbReference>
<evidence type="ECO:0008006" key="4">
    <source>
        <dbReference type="Google" id="ProtNLM"/>
    </source>
</evidence>
<dbReference type="AlphaFoldDB" id="A0A4U5PD51"/>
<keyword evidence="3" id="KW-1185">Reference proteome</keyword>
<organism evidence="2 3">
    <name type="scientific">Steinernema carpocapsae</name>
    <name type="common">Entomopathogenic nematode</name>
    <dbReference type="NCBI Taxonomy" id="34508"/>
    <lineage>
        <taxon>Eukaryota</taxon>
        <taxon>Metazoa</taxon>
        <taxon>Ecdysozoa</taxon>
        <taxon>Nematoda</taxon>
        <taxon>Chromadorea</taxon>
        <taxon>Rhabditida</taxon>
        <taxon>Tylenchina</taxon>
        <taxon>Panagrolaimomorpha</taxon>
        <taxon>Strongyloidoidea</taxon>
        <taxon>Steinernematidae</taxon>
        <taxon>Steinernema</taxon>
    </lineage>
</organism>
<comment type="caution">
    <text evidence="2">The sequence shown here is derived from an EMBL/GenBank/DDBJ whole genome shotgun (WGS) entry which is preliminary data.</text>
</comment>
<name>A0A4U5PD51_STECR</name>
<dbReference type="EMBL" id="AZBU02000002">
    <property type="protein sequence ID" value="TKR94250.1"/>
    <property type="molecule type" value="Genomic_DNA"/>
</dbReference>
<evidence type="ECO:0000313" key="2">
    <source>
        <dbReference type="EMBL" id="TKR94250.1"/>
    </source>
</evidence>
<evidence type="ECO:0000256" key="1">
    <source>
        <dbReference type="SAM" id="SignalP"/>
    </source>
</evidence>
<accession>A0A4U5PD51</accession>
<protein>
    <recommendedName>
        <fullName evidence="4">Secreted protein</fullName>
    </recommendedName>
</protein>